<evidence type="ECO:0000256" key="8">
    <source>
        <dbReference type="SAM" id="Phobius"/>
    </source>
</evidence>
<feature type="transmembrane region" description="Helical" evidence="8">
    <location>
        <begin position="56"/>
        <end position="76"/>
    </location>
</feature>
<dbReference type="PANTHER" id="PTHR30561">
    <property type="entry name" value="SMR FAMILY PROTON-DEPENDENT DRUG EFFLUX TRANSPORTER SUGE"/>
    <property type="match status" value="1"/>
</dbReference>
<dbReference type="STRING" id="478801.Ksed_19750"/>
<dbReference type="GO" id="GO:0005886">
    <property type="term" value="C:plasma membrane"/>
    <property type="evidence" value="ECO:0007669"/>
    <property type="project" value="UniProtKB-SubCell"/>
</dbReference>
<dbReference type="Gene3D" id="1.10.3730.20">
    <property type="match status" value="1"/>
</dbReference>
<dbReference type="InterPro" id="IPR000390">
    <property type="entry name" value="Small_drug/metabolite_transptr"/>
</dbReference>
<dbReference type="Proteomes" id="UP000006666">
    <property type="component" value="Chromosome"/>
</dbReference>
<dbReference type="EMBL" id="CP001686">
    <property type="protein sequence ID" value="ACV06973.1"/>
    <property type="molecule type" value="Genomic_DNA"/>
</dbReference>
<dbReference type="Pfam" id="PF00893">
    <property type="entry name" value="Multi_Drug_Res"/>
    <property type="match status" value="1"/>
</dbReference>
<evidence type="ECO:0000313" key="9">
    <source>
        <dbReference type="EMBL" id="ACV06973.1"/>
    </source>
</evidence>
<reference evidence="9 10" key="1">
    <citation type="journal article" date="2009" name="Stand. Genomic Sci.">
        <title>Complete genome sequence of Kytococcus sedentarius type strain (541).</title>
        <authorList>
            <person name="Sims D."/>
            <person name="Brettin T."/>
            <person name="Detter J.C."/>
            <person name="Han C."/>
            <person name="Lapidus A."/>
            <person name="Copeland A."/>
            <person name="Glavina Del Rio T."/>
            <person name="Nolan M."/>
            <person name="Chen F."/>
            <person name="Lucas S."/>
            <person name="Tice H."/>
            <person name="Cheng J.F."/>
            <person name="Bruce D."/>
            <person name="Goodwin L."/>
            <person name="Pitluck S."/>
            <person name="Ovchinnikova G."/>
            <person name="Pati A."/>
            <person name="Ivanova N."/>
            <person name="Mavrommatis K."/>
            <person name="Chen A."/>
            <person name="Palaniappan K."/>
            <person name="D'haeseleer P."/>
            <person name="Chain P."/>
            <person name="Bristow J."/>
            <person name="Eisen J.A."/>
            <person name="Markowitz V."/>
            <person name="Hugenholtz P."/>
            <person name="Schneider S."/>
            <person name="Goker M."/>
            <person name="Pukall R."/>
            <person name="Kyrpides N.C."/>
            <person name="Klenk H.P."/>
        </authorList>
    </citation>
    <scope>NUCLEOTIDE SEQUENCE [LARGE SCALE GENOMIC DNA]</scope>
    <source>
        <strain evidence="10">ATCC 14392 / DSM 20547 / JCM 11482 / CCUG 33030 / NBRC 15357 / NCTC 11040 / CCM 314 / 541</strain>
    </source>
</reference>
<evidence type="ECO:0000256" key="2">
    <source>
        <dbReference type="ARBA" id="ARBA00022448"/>
    </source>
</evidence>
<keyword evidence="3" id="KW-1003">Cell membrane</keyword>
<dbReference type="SUPFAM" id="SSF103481">
    <property type="entry name" value="Multidrug resistance efflux transporter EmrE"/>
    <property type="match status" value="1"/>
</dbReference>
<evidence type="ECO:0000256" key="5">
    <source>
        <dbReference type="ARBA" id="ARBA00022989"/>
    </source>
</evidence>
<evidence type="ECO:0000256" key="1">
    <source>
        <dbReference type="ARBA" id="ARBA00004651"/>
    </source>
</evidence>
<dbReference type="eggNOG" id="COG2076">
    <property type="taxonomic scope" value="Bacteria"/>
</dbReference>
<evidence type="ECO:0000256" key="3">
    <source>
        <dbReference type="ARBA" id="ARBA00022475"/>
    </source>
</evidence>
<comment type="similarity">
    <text evidence="7">Belongs to the drug/metabolite transporter (DMT) superfamily. Small multidrug resistance (SMR) (TC 2.A.7.1) family.</text>
</comment>
<dbReference type="InterPro" id="IPR037185">
    <property type="entry name" value="EmrE-like"/>
</dbReference>
<keyword evidence="2" id="KW-0813">Transport</keyword>
<dbReference type="PANTHER" id="PTHR30561:SF0">
    <property type="entry name" value="GUANIDINIUM EXPORTER"/>
    <property type="match status" value="1"/>
</dbReference>
<protein>
    <submittedName>
        <fullName evidence="9">Cation/cationic drug transporter</fullName>
    </submittedName>
</protein>
<evidence type="ECO:0000256" key="6">
    <source>
        <dbReference type="ARBA" id="ARBA00023136"/>
    </source>
</evidence>
<accession>C7NKD5</accession>
<evidence type="ECO:0000313" key="10">
    <source>
        <dbReference type="Proteomes" id="UP000006666"/>
    </source>
</evidence>
<keyword evidence="10" id="KW-1185">Reference proteome</keyword>
<keyword evidence="5 8" id="KW-1133">Transmembrane helix</keyword>
<dbReference type="GO" id="GO:0022857">
    <property type="term" value="F:transmembrane transporter activity"/>
    <property type="evidence" value="ECO:0007669"/>
    <property type="project" value="InterPro"/>
</dbReference>
<sequence>MAWIVLILSGMFEAVWATALGKIEGPQSVGAITAFVLGSAVSLGGLWWAMKDLPTGTAYAVWVAVGASTTVAYAVATGEEPFSIAKLLLLLGLIGCVIGLKVVDG</sequence>
<evidence type="ECO:0000256" key="4">
    <source>
        <dbReference type="ARBA" id="ARBA00022692"/>
    </source>
</evidence>
<dbReference type="InterPro" id="IPR045324">
    <property type="entry name" value="Small_multidrug_res"/>
</dbReference>
<proteinExistence type="inferred from homology"/>
<comment type="subcellular location">
    <subcellularLocation>
        <location evidence="1 7">Cell membrane</location>
        <topology evidence="1 7">Multi-pass membrane protein</topology>
    </subcellularLocation>
</comment>
<dbReference type="RefSeq" id="WP_015779913.1">
    <property type="nucleotide sequence ID" value="NC_013169.1"/>
</dbReference>
<evidence type="ECO:0000256" key="7">
    <source>
        <dbReference type="RuleBase" id="RU003942"/>
    </source>
</evidence>
<feature type="transmembrane region" description="Helical" evidence="8">
    <location>
        <begin position="82"/>
        <end position="103"/>
    </location>
</feature>
<feature type="transmembrane region" description="Helical" evidence="8">
    <location>
        <begin position="27"/>
        <end position="49"/>
    </location>
</feature>
<keyword evidence="4 7" id="KW-0812">Transmembrane</keyword>
<dbReference type="KEGG" id="kse:Ksed_19750"/>
<name>C7NKD5_KYTSD</name>
<dbReference type="AlphaFoldDB" id="C7NKD5"/>
<dbReference type="HOGENOM" id="CLU_133067_1_2_11"/>
<organism evidence="9 10">
    <name type="scientific">Kytococcus sedentarius (strain ATCC 14392 / DSM 20547 / JCM 11482 / CCUG 33030 / NBRC 15357 / NCTC 11040 / CCM 314 / 541)</name>
    <name type="common">Micrococcus sedentarius</name>
    <dbReference type="NCBI Taxonomy" id="478801"/>
    <lineage>
        <taxon>Bacteria</taxon>
        <taxon>Bacillati</taxon>
        <taxon>Actinomycetota</taxon>
        <taxon>Actinomycetes</taxon>
        <taxon>Micrococcales</taxon>
        <taxon>Kytococcaceae</taxon>
        <taxon>Kytococcus</taxon>
    </lineage>
</organism>
<gene>
    <name evidence="9" type="ordered locus">Ksed_19750</name>
</gene>
<keyword evidence="6 8" id="KW-0472">Membrane</keyword>